<dbReference type="Gene3D" id="1.10.287.110">
    <property type="entry name" value="DnaJ domain"/>
    <property type="match status" value="1"/>
</dbReference>
<dbReference type="EMBL" id="JYDO01000021">
    <property type="protein sequence ID" value="KRZ77192.1"/>
    <property type="molecule type" value="Genomic_DNA"/>
</dbReference>
<feature type="domain" description="FHA" evidence="3">
    <location>
        <begin position="52"/>
        <end position="104"/>
    </location>
</feature>
<dbReference type="GO" id="GO:0006614">
    <property type="term" value="P:SRP-dependent cotranslational protein targeting to membrane"/>
    <property type="evidence" value="ECO:0007669"/>
    <property type="project" value="TreeGrafter"/>
</dbReference>
<accession>A0A0V1MZH2</accession>
<dbReference type="SUPFAM" id="SSF158702">
    <property type="entry name" value="Sec63 N-terminal domain-like"/>
    <property type="match status" value="1"/>
</dbReference>
<feature type="compositionally biased region" description="Polar residues" evidence="1">
    <location>
        <begin position="809"/>
        <end position="821"/>
    </location>
</feature>
<dbReference type="Gene3D" id="2.60.200.20">
    <property type="match status" value="1"/>
</dbReference>
<keyword evidence="6" id="KW-1185">Reference proteome</keyword>
<gene>
    <name evidence="5" type="primary">Sec63</name>
    <name evidence="5" type="ORF">T10_2504</name>
</gene>
<feature type="domain" description="J" evidence="4">
    <location>
        <begin position="441"/>
        <end position="502"/>
    </location>
</feature>
<keyword evidence="2" id="KW-0812">Transmembrane</keyword>
<evidence type="ECO:0000313" key="5">
    <source>
        <dbReference type="EMBL" id="KRZ77192.1"/>
    </source>
</evidence>
<evidence type="ECO:0000256" key="1">
    <source>
        <dbReference type="SAM" id="MobiDB-lite"/>
    </source>
</evidence>
<dbReference type="InterPro" id="IPR008984">
    <property type="entry name" value="SMAD_FHA_dom_sf"/>
</dbReference>
<proteinExistence type="predicted"/>
<dbReference type="PANTHER" id="PTHR24075">
    <property type="entry name" value="SEC63 DOMAIN-CONTAINING"/>
    <property type="match status" value="1"/>
</dbReference>
<dbReference type="CDD" id="cd22674">
    <property type="entry name" value="FHA_PPP1R8"/>
    <property type="match status" value="1"/>
</dbReference>
<dbReference type="InterPro" id="IPR000253">
    <property type="entry name" value="FHA_dom"/>
</dbReference>
<feature type="compositionally biased region" description="Polar residues" evidence="1">
    <location>
        <begin position="829"/>
        <end position="838"/>
    </location>
</feature>
<dbReference type="PROSITE" id="PS00636">
    <property type="entry name" value="DNAJ_1"/>
    <property type="match status" value="1"/>
</dbReference>
<dbReference type="CDD" id="cd06257">
    <property type="entry name" value="DnaJ"/>
    <property type="match status" value="1"/>
</dbReference>
<dbReference type="Proteomes" id="UP000054843">
    <property type="component" value="Unassembled WGS sequence"/>
</dbReference>
<keyword evidence="2" id="KW-1133">Transmembrane helix</keyword>
<organism evidence="5 6">
    <name type="scientific">Trichinella papuae</name>
    <dbReference type="NCBI Taxonomy" id="268474"/>
    <lineage>
        <taxon>Eukaryota</taxon>
        <taxon>Metazoa</taxon>
        <taxon>Ecdysozoa</taxon>
        <taxon>Nematoda</taxon>
        <taxon>Enoplea</taxon>
        <taxon>Dorylaimia</taxon>
        <taxon>Trichinellida</taxon>
        <taxon>Trichinellidae</taxon>
        <taxon>Trichinella</taxon>
    </lineage>
</organism>
<feature type="transmembrane region" description="Helical" evidence="2">
    <location>
        <begin position="525"/>
        <end position="550"/>
    </location>
</feature>
<dbReference type="PRINTS" id="PR00625">
    <property type="entry name" value="JDOMAIN"/>
</dbReference>
<dbReference type="GO" id="GO:0006620">
    <property type="term" value="P:post-translational protein targeting to endoplasmic reticulum membrane"/>
    <property type="evidence" value="ECO:0007669"/>
    <property type="project" value="TreeGrafter"/>
</dbReference>
<dbReference type="PROSITE" id="PS50076">
    <property type="entry name" value="DNAJ_2"/>
    <property type="match status" value="1"/>
</dbReference>
<evidence type="ECO:0000256" key="2">
    <source>
        <dbReference type="SAM" id="Phobius"/>
    </source>
</evidence>
<dbReference type="PROSITE" id="PS50006">
    <property type="entry name" value="FHA_DOMAIN"/>
    <property type="match status" value="1"/>
</dbReference>
<feature type="region of interest" description="Disordered" evidence="1">
    <location>
        <begin position="282"/>
        <end position="324"/>
    </location>
</feature>
<dbReference type="SUPFAM" id="SSF49879">
    <property type="entry name" value="SMAD/FHA domain"/>
    <property type="match status" value="1"/>
</dbReference>
<feature type="compositionally biased region" description="Basic residues" evidence="1">
    <location>
        <begin position="871"/>
        <end position="881"/>
    </location>
</feature>
<dbReference type="InterPro" id="IPR001623">
    <property type="entry name" value="DnaJ_domain"/>
</dbReference>
<feature type="compositionally biased region" description="Basic and acidic residues" evidence="1">
    <location>
        <begin position="302"/>
        <end position="313"/>
    </location>
</feature>
<feature type="compositionally biased region" description="Acidic residues" evidence="1">
    <location>
        <begin position="1052"/>
        <end position="1073"/>
    </location>
</feature>
<evidence type="ECO:0000313" key="6">
    <source>
        <dbReference type="Proteomes" id="UP000054843"/>
    </source>
</evidence>
<dbReference type="Pfam" id="PF00498">
    <property type="entry name" value="FHA"/>
    <property type="match status" value="1"/>
</dbReference>
<dbReference type="SMART" id="SM00271">
    <property type="entry name" value="DnaJ"/>
    <property type="match status" value="1"/>
</dbReference>
<dbReference type="GO" id="GO:0031207">
    <property type="term" value="C:Sec62/Sec63 complex"/>
    <property type="evidence" value="ECO:0007669"/>
    <property type="project" value="TreeGrafter"/>
</dbReference>
<dbReference type="PANTHER" id="PTHR24075:SF0">
    <property type="entry name" value="TRANSLOCATION PROTEIN SEC63 HOMOLOG"/>
    <property type="match status" value="1"/>
</dbReference>
<reference evidence="5 6" key="1">
    <citation type="submission" date="2015-01" db="EMBL/GenBank/DDBJ databases">
        <title>Evolution of Trichinella species and genotypes.</title>
        <authorList>
            <person name="Korhonen P.K."/>
            <person name="Edoardo P."/>
            <person name="Giuseppe L.R."/>
            <person name="Gasser R.B."/>
        </authorList>
    </citation>
    <scope>NUCLEOTIDE SEQUENCE [LARGE SCALE GENOMIC DNA]</scope>
    <source>
        <strain evidence="5">ISS1980</strain>
    </source>
</reference>
<dbReference type="SUPFAM" id="SSF46565">
    <property type="entry name" value="Chaperone J-domain"/>
    <property type="match status" value="1"/>
</dbReference>
<dbReference type="AlphaFoldDB" id="A0A0V1MZH2"/>
<dbReference type="GO" id="GO:0003723">
    <property type="term" value="F:RNA binding"/>
    <property type="evidence" value="ECO:0007669"/>
    <property type="project" value="TreeGrafter"/>
</dbReference>
<comment type="caution">
    <text evidence="5">The sequence shown here is derived from an EMBL/GenBank/DDBJ whole genome shotgun (WGS) entry which is preliminary data.</text>
</comment>
<dbReference type="InterPro" id="IPR014756">
    <property type="entry name" value="Ig_E-set"/>
</dbReference>
<dbReference type="FunFam" id="2.60.200.20:FF:000019">
    <property type="entry name" value="Nuclear inhibitor of protein phosphatase"/>
    <property type="match status" value="1"/>
</dbReference>
<feature type="transmembrane region" description="Helical" evidence="2">
    <location>
        <begin position="351"/>
        <end position="371"/>
    </location>
</feature>
<name>A0A0V1MZH2_9BILA</name>
<evidence type="ECO:0000259" key="4">
    <source>
        <dbReference type="PROSITE" id="PS50076"/>
    </source>
</evidence>
<feature type="region of interest" description="Disordered" evidence="1">
    <location>
        <begin position="1051"/>
        <end position="1073"/>
    </location>
</feature>
<dbReference type="SMART" id="SM00240">
    <property type="entry name" value="FHA"/>
    <property type="match status" value="1"/>
</dbReference>
<dbReference type="InterPro" id="IPR018253">
    <property type="entry name" value="DnaJ_domain_CS"/>
</dbReference>
<sequence>MLQSMPEMETDMDAEKYIVPGWAEKFPVGSHLDVMKNSTVVQKLLLDEKKAYYFGRNPQLCDIVIDHASCSRIHAVVMYHSVLKRGFLVDLGSSHGTFIGKVRLPPFQPQNVEFNQEFRFGASTRAYYLRPPSEKFEKGSQSFGEPMDIGANESSNDEAVLDALTEYNTALNRQLPIITEDAPKPLNRKRKVKCVSFVDEEEIINPEDVDPNVGRFRNLVQTAVIPKKKQHMGEQAETTIEKNLEPVKKIMQATNRESGSSVSRPKHPLRINLAPEVELYERTLPDPKNDSKAEQGIAETSKSARDSSSGREKEKKKKILARKSSESTSALRTWKNMPGQQFEYDERGSTFYYFLASFYAFVLLPLTYYFWPREKERERNSDVKRCRCEPCIQKEAARRSKEPYKNLKRKIIKFHLLVGWAGLICIIYKAVNIEIEGAEYDPYAILNLDSSATLAEIKKQYRKLSMEHHPDRGGDSKVFVAIAKAYQALTDEDTRRNYEEYGNPDGPGALRFGIALPSWLISKEYAIWVLGIYALLFMIVLPVVVGSWWFRSIKYSADCVLLDTRQMYKYMFHRTPNLVPKRLLTILSGSYEFFKVCNSEIIERPSDDVEVPNLIKLLPNLGETKKERPFCFPYSVKARALIYAQLKRIPLPPKTLRQGNDKSACTFSKFGVDGPNIKNANIGKFGQHHEAGADVYPSDDGKQTSADAAASFFGRNYPKHRYKKEVERRSLLKALSDRQYQDVISVLSSMPNIDMSVQFVVRDDDDNDTITAGALVTCVVKLCRTPLLDVPGNHGKRATQQQWKSAELSSAVSVATDSEGASNPEKDSNGYSSVQDNGSLVDGKEATNKRKVWEKVKKKKKKYVPKCANNNKRKPAIKKPLPKTVEPAKTVPEKQQDEADLDVEGSGNDSDDSMNKPDNAKDSGDGSEDEEYLLNDPDLKKERAILETKSNVTHPVHCPYFCEEKFEWWWIFVCDRKRRLLVAPPIHVTTLVNEEEIEIKFPAPIKPGQYVFQVCLRSDSYVDFCQFKDVKFKVHEACEILTHPQWDFSEEKTDEEQLDESEFTEYEDEEESS</sequence>
<dbReference type="InterPro" id="IPR035892">
    <property type="entry name" value="C2_domain_sf"/>
</dbReference>
<dbReference type="Gene3D" id="2.60.40.150">
    <property type="entry name" value="C2 domain"/>
    <property type="match status" value="1"/>
</dbReference>
<protein>
    <submittedName>
        <fullName evidence="5">Translocation protein SEC63-like protein</fullName>
    </submittedName>
</protein>
<dbReference type="Gene3D" id="1.10.3380.10">
    <property type="entry name" value="Sec63 N-terminal domain-like domain"/>
    <property type="match status" value="1"/>
</dbReference>
<feature type="compositionally biased region" description="Basic and acidic residues" evidence="1">
    <location>
        <begin position="282"/>
        <end position="293"/>
    </location>
</feature>
<feature type="compositionally biased region" description="Basic and acidic residues" evidence="1">
    <location>
        <begin position="842"/>
        <end position="855"/>
    </location>
</feature>
<dbReference type="Pfam" id="PF00226">
    <property type="entry name" value="DnaJ"/>
    <property type="match status" value="1"/>
</dbReference>
<evidence type="ECO:0000259" key="3">
    <source>
        <dbReference type="PROSITE" id="PS50006"/>
    </source>
</evidence>
<feature type="compositionally biased region" description="Basic and acidic residues" evidence="1">
    <location>
        <begin position="913"/>
        <end position="924"/>
    </location>
</feature>
<keyword evidence="2" id="KW-0472">Membrane</keyword>
<dbReference type="InterPro" id="IPR036869">
    <property type="entry name" value="J_dom_sf"/>
</dbReference>
<dbReference type="GO" id="GO:0008320">
    <property type="term" value="F:protein transmembrane transporter activity"/>
    <property type="evidence" value="ECO:0007669"/>
    <property type="project" value="TreeGrafter"/>
</dbReference>
<dbReference type="SUPFAM" id="SSF81296">
    <property type="entry name" value="E set domains"/>
    <property type="match status" value="1"/>
</dbReference>
<feature type="region of interest" description="Disordered" evidence="1">
    <location>
        <begin position="809"/>
        <end position="932"/>
    </location>
</feature>